<dbReference type="AlphaFoldDB" id="A0A4R2NEQ3"/>
<evidence type="ECO:0000256" key="1">
    <source>
        <dbReference type="SAM" id="Phobius"/>
    </source>
</evidence>
<dbReference type="EMBL" id="SLXK01000058">
    <property type="protein sequence ID" value="TCP19761.1"/>
    <property type="molecule type" value="Genomic_DNA"/>
</dbReference>
<accession>A0A4R2NEQ3</accession>
<keyword evidence="3" id="KW-1185">Reference proteome</keyword>
<evidence type="ECO:0000313" key="2">
    <source>
        <dbReference type="EMBL" id="TCP19761.1"/>
    </source>
</evidence>
<keyword evidence="1" id="KW-1133">Transmembrane helix</keyword>
<evidence type="ECO:0000313" key="3">
    <source>
        <dbReference type="Proteomes" id="UP000295416"/>
    </source>
</evidence>
<protein>
    <recommendedName>
        <fullName evidence="4">Holin family Hol44 protein (Superfamily V)</fullName>
    </recommendedName>
</protein>
<evidence type="ECO:0008006" key="4">
    <source>
        <dbReference type="Google" id="ProtNLM"/>
    </source>
</evidence>
<keyword evidence="1" id="KW-0812">Transmembrane</keyword>
<gene>
    <name evidence="2" type="ORF">EV207_15819</name>
</gene>
<comment type="caution">
    <text evidence="2">The sequence shown here is derived from an EMBL/GenBank/DDBJ whole genome shotgun (WGS) entry which is preliminary data.</text>
</comment>
<dbReference type="Proteomes" id="UP000295416">
    <property type="component" value="Unassembled WGS sequence"/>
</dbReference>
<dbReference type="OrthoDB" id="2970974at2"/>
<dbReference type="RefSeq" id="WP_132748245.1">
    <property type="nucleotide sequence ID" value="NZ_SLXK01000058.1"/>
</dbReference>
<feature type="transmembrane region" description="Helical" evidence="1">
    <location>
        <begin position="59"/>
        <end position="78"/>
    </location>
</feature>
<feature type="transmembrane region" description="Helical" evidence="1">
    <location>
        <begin position="29"/>
        <end position="47"/>
    </location>
</feature>
<sequence>MEALFSIDFGAYIALAFVLYAIRQATGIPNRFIPLVGLILGFLYAWYDAGTVTPQVILTGVKYALYGVGSVATVKYAIEDAGKKKEGKGFWIKKK</sequence>
<feature type="transmembrane region" description="Helical" evidence="1">
    <location>
        <begin position="6"/>
        <end position="22"/>
    </location>
</feature>
<reference evidence="2 3" key="1">
    <citation type="submission" date="2019-03" db="EMBL/GenBank/DDBJ databases">
        <title>Genomic Encyclopedia of Type Strains, Phase IV (KMG-IV): sequencing the most valuable type-strain genomes for metagenomic binning, comparative biology and taxonomic classification.</title>
        <authorList>
            <person name="Goeker M."/>
        </authorList>
    </citation>
    <scope>NUCLEOTIDE SEQUENCE [LARGE SCALE GENOMIC DNA]</scope>
    <source>
        <strain evidence="2 3">DSM 19377</strain>
    </source>
</reference>
<proteinExistence type="predicted"/>
<keyword evidence="1" id="KW-0472">Membrane</keyword>
<organism evidence="2 3">
    <name type="scientific">Scopulibacillus darangshiensis</name>
    <dbReference type="NCBI Taxonomy" id="442528"/>
    <lineage>
        <taxon>Bacteria</taxon>
        <taxon>Bacillati</taxon>
        <taxon>Bacillota</taxon>
        <taxon>Bacilli</taxon>
        <taxon>Bacillales</taxon>
        <taxon>Sporolactobacillaceae</taxon>
        <taxon>Scopulibacillus</taxon>
    </lineage>
</organism>
<name>A0A4R2NEQ3_9BACL</name>